<reference evidence="1" key="1">
    <citation type="submission" date="2022-06" db="EMBL/GenBank/DDBJ databases">
        <title>Phylogenomic reconstructions and comparative analyses of Kickxellomycotina fungi.</title>
        <authorList>
            <person name="Reynolds N.K."/>
            <person name="Stajich J.E."/>
            <person name="Barry K."/>
            <person name="Grigoriev I.V."/>
            <person name="Crous P."/>
            <person name="Smith M.E."/>
        </authorList>
    </citation>
    <scope>NUCLEOTIDE SEQUENCE</scope>
    <source>
        <strain evidence="1">RSA 2271</strain>
    </source>
</reference>
<gene>
    <name evidence="1" type="primary">TOP1_2</name>
    <name evidence="1" type="ORF">EV182_007307</name>
</gene>
<name>A0ACC1H9R1_9FUNG</name>
<dbReference type="EC" id="5.6.2.1" evidence="1"/>
<keyword evidence="2" id="KW-1185">Reference proteome</keyword>
<organism evidence="1 2">
    <name type="scientific">Spiromyces aspiralis</name>
    <dbReference type="NCBI Taxonomy" id="68401"/>
    <lineage>
        <taxon>Eukaryota</taxon>
        <taxon>Fungi</taxon>
        <taxon>Fungi incertae sedis</taxon>
        <taxon>Zoopagomycota</taxon>
        <taxon>Kickxellomycotina</taxon>
        <taxon>Kickxellomycetes</taxon>
        <taxon>Kickxellales</taxon>
        <taxon>Kickxellaceae</taxon>
        <taxon>Spiromyces</taxon>
    </lineage>
</organism>
<protein>
    <submittedName>
        <fullName evidence="1">DNA topoisomerase 1</fullName>
        <ecNumber evidence="1">5.6.2.1</ecNumber>
    </submittedName>
</protein>
<keyword evidence="1" id="KW-0413">Isomerase</keyword>
<evidence type="ECO:0000313" key="1">
    <source>
        <dbReference type="EMBL" id="KAJ1672074.1"/>
    </source>
</evidence>
<proteinExistence type="predicted"/>
<accession>A0ACC1H9R1</accession>
<dbReference type="EMBL" id="JAMZIH010008473">
    <property type="protein sequence ID" value="KAJ1672074.1"/>
    <property type="molecule type" value="Genomic_DNA"/>
</dbReference>
<evidence type="ECO:0000313" key="2">
    <source>
        <dbReference type="Proteomes" id="UP001145114"/>
    </source>
</evidence>
<sequence>KQDDSIKWTTLEHNGVLFPPPYEPHGVPLLYNGKPIYLEPEAEEAASFFAAMTGTEYLNNPIFIKNFFDDFLDVISRCKNKYPIKEFSKCDFSLISDHLAREREAKKNMSKEEKKVLREQRAKEEEKYQFCLLDGRKEKVGNFRIEPPGLFRGRGAHPKTGKIKQRVMPEQVTINIGHGAKVPDPPAGHRWADIVHDNKVTWLAMWKENVNGNIKYVFLAANSSLKGQSDFKKYEKARALKGCIAQIRRDYQRDLSDKVMAVRQRATALYFIDKLALRAGNEKGEDEADTVGCCSLRLEHVTLKPPNVV</sequence>
<feature type="non-terminal residue" evidence="1">
    <location>
        <position position="1"/>
    </location>
</feature>
<comment type="caution">
    <text evidence="1">The sequence shown here is derived from an EMBL/GenBank/DDBJ whole genome shotgun (WGS) entry which is preliminary data.</text>
</comment>
<feature type="non-terminal residue" evidence="1">
    <location>
        <position position="309"/>
    </location>
</feature>
<dbReference type="Proteomes" id="UP001145114">
    <property type="component" value="Unassembled WGS sequence"/>
</dbReference>